<dbReference type="RefSeq" id="WP_262712158.1">
    <property type="nucleotide sequence ID" value="NZ_BJYJ01000062.1"/>
</dbReference>
<proteinExistence type="predicted"/>
<evidence type="ECO:0000259" key="1">
    <source>
        <dbReference type="Pfam" id="PF04738"/>
    </source>
</evidence>
<gene>
    <name evidence="2" type="ORF">CHA01nite_39610</name>
</gene>
<evidence type="ECO:0000313" key="2">
    <source>
        <dbReference type="EMBL" id="GEN78221.1"/>
    </source>
</evidence>
<dbReference type="Pfam" id="PF04738">
    <property type="entry name" value="Lant_dehydr_N"/>
    <property type="match status" value="1"/>
</dbReference>
<accession>A0A511YSP6</accession>
<protein>
    <recommendedName>
        <fullName evidence="1">Lantibiotic dehydratase N-terminal domain-containing protein</fullName>
    </recommendedName>
</protein>
<organism evidence="2 3">
    <name type="scientific">Chryseobacterium hagamense</name>
    <dbReference type="NCBI Taxonomy" id="395935"/>
    <lineage>
        <taxon>Bacteria</taxon>
        <taxon>Pseudomonadati</taxon>
        <taxon>Bacteroidota</taxon>
        <taxon>Flavobacteriia</taxon>
        <taxon>Flavobacteriales</taxon>
        <taxon>Weeksellaceae</taxon>
        <taxon>Chryseobacterium group</taxon>
        <taxon>Chryseobacterium</taxon>
    </lineage>
</organism>
<keyword evidence="3" id="KW-1185">Reference proteome</keyword>
<dbReference type="Proteomes" id="UP000321863">
    <property type="component" value="Unassembled WGS sequence"/>
</dbReference>
<dbReference type="EMBL" id="BJYJ01000062">
    <property type="protein sequence ID" value="GEN78221.1"/>
    <property type="molecule type" value="Genomic_DNA"/>
</dbReference>
<feature type="domain" description="Lantibiotic dehydratase N-terminal" evidence="1">
    <location>
        <begin position="44"/>
        <end position="277"/>
    </location>
</feature>
<comment type="caution">
    <text evidence="2">The sequence shown here is derived from an EMBL/GenBank/DDBJ whole genome shotgun (WGS) entry which is preliminary data.</text>
</comment>
<name>A0A511YSP6_9FLAO</name>
<evidence type="ECO:0000313" key="3">
    <source>
        <dbReference type="Proteomes" id="UP000321863"/>
    </source>
</evidence>
<dbReference type="AlphaFoldDB" id="A0A511YSP6"/>
<reference evidence="2 3" key="1">
    <citation type="submission" date="2019-07" db="EMBL/GenBank/DDBJ databases">
        <title>Whole genome shotgun sequence of Chryseobacterium hagamense NBRC 105253.</title>
        <authorList>
            <person name="Hosoyama A."/>
            <person name="Uohara A."/>
            <person name="Ohji S."/>
            <person name="Ichikawa N."/>
        </authorList>
    </citation>
    <scope>NUCLEOTIDE SEQUENCE [LARGE SCALE GENOMIC DNA]</scope>
    <source>
        <strain evidence="2 3">NBRC 105253</strain>
    </source>
</reference>
<sequence length="292" mass="34169">MPHFPYRFFEEFVIRTPLFSYKTFIESLNKDNISDSKLKEIYSDTFFQEAIYLASPYLYEELKKWFLSEKELSSKDQCRLKNALLKYYSRISSRCTPFGLFAGIHLGKFNNNFSNTAINISDNKKIRDTKLDMHFLVSLSQYLSTVPKIKEQLLFSPNTSIYKSGNKIRYIEYEYNNGKRDYINSSILLSTELEQILEFSAHGKTIQQLLQILTNENVSIHEAKKFIDELIDNQILISELEPHVSGGDFLPTLISLLKNKGIEKEHERLVLIQKKLKSLIKIFSTLFQRITK</sequence>
<dbReference type="InterPro" id="IPR006827">
    <property type="entry name" value="Lant_deHydtase_N"/>
</dbReference>